<dbReference type="Gene3D" id="3.40.50.2300">
    <property type="match status" value="1"/>
</dbReference>
<comment type="caution">
    <text evidence="1">The sequence shown here is derived from an EMBL/GenBank/DDBJ whole genome shotgun (WGS) entry which is preliminary data.</text>
</comment>
<dbReference type="Proteomes" id="UP000605848">
    <property type="component" value="Unassembled WGS sequence"/>
</dbReference>
<proteinExistence type="predicted"/>
<dbReference type="RefSeq" id="WP_202066180.1">
    <property type="nucleotide sequence ID" value="NZ_JAEQMY010000190.1"/>
</dbReference>
<dbReference type="InterPro" id="IPR011006">
    <property type="entry name" value="CheY-like_superfamily"/>
</dbReference>
<evidence type="ECO:0000313" key="2">
    <source>
        <dbReference type="Proteomes" id="UP000605848"/>
    </source>
</evidence>
<keyword evidence="2" id="KW-1185">Reference proteome</keyword>
<protein>
    <submittedName>
        <fullName evidence="1">Response regulator</fullName>
    </submittedName>
</protein>
<dbReference type="SUPFAM" id="SSF52172">
    <property type="entry name" value="CheY-like"/>
    <property type="match status" value="1"/>
</dbReference>
<dbReference type="EMBL" id="JAEQMY010000190">
    <property type="protein sequence ID" value="MBL0408331.1"/>
    <property type="molecule type" value="Genomic_DNA"/>
</dbReference>
<name>A0A937D2M9_9HYPH</name>
<sequence>MARRPLVLLVPSDRLTGILTSNGLLGYGYDVLVAASVEEALDLLGTNPRISVLVVHVGVENASDGLAFVGAARGDDPDLKVVYTCAMPNRLPEREKVRGAPCLRTPYHPHQLVGVIGQISNRYSPSEHEMQALSHASAM</sequence>
<accession>A0A937D2M9</accession>
<gene>
    <name evidence="1" type="ORF">JKG68_31140</name>
</gene>
<reference evidence="1" key="1">
    <citation type="submission" date="2021-01" db="EMBL/GenBank/DDBJ databases">
        <title>Microvirga sp.</title>
        <authorList>
            <person name="Kim M.K."/>
        </authorList>
    </citation>
    <scope>NUCLEOTIDE SEQUENCE</scope>
    <source>
        <strain evidence="1">5420S-16</strain>
    </source>
</reference>
<dbReference type="AlphaFoldDB" id="A0A937D2M9"/>
<evidence type="ECO:0000313" key="1">
    <source>
        <dbReference type="EMBL" id="MBL0408331.1"/>
    </source>
</evidence>
<organism evidence="1 2">
    <name type="scientific">Microvirga aerilata</name>
    <dbReference type="NCBI Taxonomy" id="670292"/>
    <lineage>
        <taxon>Bacteria</taxon>
        <taxon>Pseudomonadati</taxon>
        <taxon>Pseudomonadota</taxon>
        <taxon>Alphaproteobacteria</taxon>
        <taxon>Hyphomicrobiales</taxon>
        <taxon>Methylobacteriaceae</taxon>
        <taxon>Microvirga</taxon>
    </lineage>
</organism>